<dbReference type="Gene3D" id="3.90.1170.50">
    <property type="entry name" value="Aldehyde oxidase/xanthine dehydrogenase, a/b hammerhead"/>
    <property type="match status" value="1"/>
</dbReference>
<name>A0ABX0VXS7_9RHOB</name>
<dbReference type="PANTHER" id="PTHR47495">
    <property type="entry name" value="ALDEHYDE DEHYDROGENASE"/>
    <property type="match status" value="1"/>
</dbReference>
<dbReference type="Pfam" id="PF02738">
    <property type="entry name" value="MoCoBD_1"/>
    <property type="match status" value="1"/>
</dbReference>
<keyword evidence="1" id="KW-0812">Transmembrane</keyword>
<dbReference type="EMBL" id="JAATOP010000005">
    <property type="protein sequence ID" value="NIY72498.1"/>
    <property type="molecule type" value="Genomic_DNA"/>
</dbReference>
<proteinExistence type="predicted"/>
<dbReference type="SUPFAM" id="SSF56003">
    <property type="entry name" value="Molybdenum cofactor-binding domain"/>
    <property type="match status" value="2"/>
</dbReference>
<dbReference type="Gene3D" id="3.30.365.10">
    <property type="entry name" value="Aldehyde oxidase/xanthine dehydrogenase, molybdopterin binding domain"/>
    <property type="match status" value="4"/>
</dbReference>
<dbReference type="InterPro" id="IPR046867">
    <property type="entry name" value="AldOxase/xan_DH_MoCoBD2"/>
</dbReference>
<reference evidence="3 4" key="1">
    <citation type="submission" date="2020-03" db="EMBL/GenBank/DDBJ databases">
        <title>Bacterial isolates of synthetic phycosphere.</title>
        <authorList>
            <person name="Fu H."/>
            <person name="Moran M.A."/>
        </authorList>
    </citation>
    <scope>NUCLEOTIDE SEQUENCE [LARGE SCALE GENOMIC DNA]</scope>
    <source>
        <strain evidence="3 4">HF1</strain>
    </source>
</reference>
<dbReference type="PIRSF" id="PIRSF036389">
    <property type="entry name" value="IOR_B"/>
    <property type="match status" value="1"/>
</dbReference>
<keyword evidence="1" id="KW-1133">Transmembrane helix</keyword>
<dbReference type="InterPro" id="IPR052516">
    <property type="entry name" value="N-heterocyclic_Hydroxylase"/>
</dbReference>
<comment type="caution">
    <text evidence="3">The sequence shown here is derived from an EMBL/GenBank/DDBJ whole genome shotgun (WGS) entry which is preliminary data.</text>
</comment>
<accession>A0ABX0VXS7</accession>
<dbReference type="Proteomes" id="UP000709466">
    <property type="component" value="Unassembled WGS sequence"/>
</dbReference>
<keyword evidence="1" id="KW-0472">Membrane</keyword>
<sequence length="743" mass="79087">MSRIGKIARRTFLFGAVAVTGGAAFGYYKLVETPPNPLKPTEGAALNPYVIVDGNGVTVVAPRAEMGQGISTTLAALVAEELDVAVEDVTVIHGPPAKAYFNQAIMGAAFPVLEYKRKDWQEDAAHFIGNAAKFFNMQITGGSSSTKDGYVKMREAGAQAREMLKEAAAKRLNVAADRLGTDNGAVVAPDGTRIPYADLAGEVAGLEPREVALRDPSDWKVLRTSQPRTDMVGKSTGTATFGIDVRVPGMKFATVRMSPRRAGMVTFDASDAILMDGVEKIIDLGDGIAVIAQNTWLAIQAAEAVSITWADASYDGSTEQHNAALVAGFDTEPNNTGRDEGDVTQDVAGTEVMAEYTVPFLAHATMEPMNATALYTGDALEVWAPTQAPVRVRDGCAEAVGLDADAVTVHTTLMGGGFGRRGEFDYAVIAARVAHEMPDVPVQVTWSREEDMRHDYYRPAAIARMRGVVDGGKPVLLDAKVSSPSATHQAIGRMMGMNMSGPDAELTAGMHDQPFAIPNYRTTAHIADISVPMGFWRSVGASYNGFFTDCFIDELAVAAGADPLQFRLDMVRPEHAPSAKVIEAVAEMSNWGSALPAGTARGVAFTYSFGTPVAQVMEIAETDSGIRMNKVWIACDPGVALDPRNIEAQMTGGCIYGLSAALHGRITFEDGEVQQYNFPDYDAVRMYNAPAFEVRVLENAGRVSGVGEPGTPPAAAALANALFALTGKRARSLPLSEEYALIN</sequence>
<evidence type="ECO:0000259" key="2">
    <source>
        <dbReference type="SMART" id="SM01008"/>
    </source>
</evidence>
<evidence type="ECO:0000313" key="3">
    <source>
        <dbReference type="EMBL" id="NIY72498.1"/>
    </source>
</evidence>
<dbReference type="InterPro" id="IPR012368">
    <property type="entry name" value="OxRdtase_Mopterin-bd_su_IorB"/>
</dbReference>
<feature type="transmembrane region" description="Helical" evidence="1">
    <location>
        <begin position="12"/>
        <end position="30"/>
    </location>
</feature>
<keyword evidence="4" id="KW-1185">Reference proteome</keyword>
<gene>
    <name evidence="3" type="ORF">HCZ30_08620</name>
</gene>
<organism evidence="3 4">
    <name type="scientific">Marivivens donghaensis</name>
    <dbReference type="NCBI Taxonomy" id="1699413"/>
    <lineage>
        <taxon>Bacteria</taxon>
        <taxon>Pseudomonadati</taxon>
        <taxon>Pseudomonadota</taxon>
        <taxon>Alphaproteobacteria</taxon>
        <taxon>Rhodobacterales</taxon>
        <taxon>Paracoccaceae</taxon>
        <taxon>Marivivens group</taxon>
        <taxon>Marivivens</taxon>
    </lineage>
</organism>
<dbReference type="RefSeq" id="WP_167637888.1">
    <property type="nucleotide sequence ID" value="NZ_JAATOP010000005.1"/>
</dbReference>
<dbReference type="InterPro" id="IPR037165">
    <property type="entry name" value="AldOxase/xan_DH_Mopterin-bd_sf"/>
</dbReference>
<dbReference type="InterPro" id="IPR008274">
    <property type="entry name" value="AldOxase/xan_DH_MoCoBD1"/>
</dbReference>
<dbReference type="InterPro" id="IPR000674">
    <property type="entry name" value="Ald_Oxase/Xan_DH_a/b"/>
</dbReference>
<dbReference type="Pfam" id="PF20256">
    <property type="entry name" value="MoCoBD_2"/>
    <property type="match status" value="2"/>
</dbReference>
<evidence type="ECO:0000313" key="4">
    <source>
        <dbReference type="Proteomes" id="UP000709466"/>
    </source>
</evidence>
<protein>
    <submittedName>
        <fullName evidence="3">Xanthine dehydrogenase family protein molybdopterin-binding subunit</fullName>
    </submittedName>
</protein>
<dbReference type="SMART" id="SM01008">
    <property type="entry name" value="Ald_Xan_dh_C"/>
    <property type="match status" value="1"/>
</dbReference>
<feature type="domain" description="Aldehyde oxidase/xanthine dehydrogenase a/b hammerhead" evidence="2">
    <location>
        <begin position="236"/>
        <end position="313"/>
    </location>
</feature>
<dbReference type="PANTHER" id="PTHR47495:SF2">
    <property type="entry name" value="ALDEHYDE DEHYDROGENASE"/>
    <property type="match status" value="1"/>
</dbReference>
<evidence type="ECO:0000256" key="1">
    <source>
        <dbReference type="SAM" id="Phobius"/>
    </source>
</evidence>